<dbReference type="EMBL" id="MVGT01004040">
    <property type="protein sequence ID" value="OVA01641.1"/>
    <property type="molecule type" value="Genomic_DNA"/>
</dbReference>
<dbReference type="OrthoDB" id="1908104at2759"/>
<dbReference type="InParanoid" id="A0A200PTV8"/>
<dbReference type="FunCoup" id="A0A200PTV8">
    <property type="interactions" value="1"/>
</dbReference>
<evidence type="ECO:0000313" key="5">
    <source>
        <dbReference type="EMBL" id="OVA01641.1"/>
    </source>
</evidence>
<feature type="signal peptide" evidence="3">
    <location>
        <begin position="1"/>
        <end position="37"/>
    </location>
</feature>
<dbReference type="Proteomes" id="UP000195402">
    <property type="component" value="Unassembled WGS sequence"/>
</dbReference>
<feature type="chain" id="PRO_5013029923" evidence="3">
    <location>
        <begin position="38"/>
        <end position="158"/>
    </location>
</feature>
<evidence type="ECO:0000259" key="4">
    <source>
        <dbReference type="SMART" id="SM00043"/>
    </source>
</evidence>
<reference evidence="5 6" key="1">
    <citation type="journal article" date="2017" name="Mol. Plant">
        <title>The Genome of Medicinal Plant Macleaya cordata Provides New Insights into Benzylisoquinoline Alkaloids Metabolism.</title>
        <authorList>
            <person name="Liu X."/>
            <person name="Liu Y."/>
            <person name="Huang P."/>
            <person name="Ma Y."/>
            <person name="Qing Z."/>
            <person name="Tang Q."/>
            <person name="Cao H."/>
            <person name="Cheng P."/>
            <person name="Zheng Y."/>
            <person name="Yuan Z."/>
            <person name="Zhou Y."/>
            <person name="Liu J."/>
            <person name="Tang Z."/>
            <person name="Zhuo Y."/>
            <person name="Zhang Y."/>
            <person name="Yu L."/>
            <person name="Huang J."/>
            <person name="Yang P."/>
            <person name="Peng Q."/>
            <person name="Zhang J."/>
            <person name="Jiang W."/>
            <person name="Zhang Z."/>
            <person name="Lin K."/>
            <person name="Ro D.K."/>
            <person name="Chen X."/>
            <person name="Xiong X."/>
            <person name="Shang Y."/>
            <person name="Huang S."/>
            <person name="Zeng J."/>
        </authorList>
    </citation>
    <scope>NUCLEOTIDE SEQUENCE [LARGE SCALE GENOMIC DNA]</scope>
    <source>
        <strain evidence="6">cv. BLH2017</strain>
        <tissue evidence="5">Root</tissue>
    </source>
</reference>
<dbReference type="OMA" id="RTNMEIQ"/>
<dbReference type="AlphaFoldDB" id="A0A200PTV8"/>
<dbReference type="InterPro" id="IPR046350">
    <property type="entry name" value="Cystatin_sf"/>
</dbReference>
<keyword evidence="2" id="KW-0789">Thiol protease inhibitor</keyword>
<feature type="domain" description="Cystatin" evidence="4">
    <location>
        <begin position="51"/>
        <end position="156"/>
    </location>
</feature>
<keyword evidence="3" id="KW-0732">Signal</keyword>
<gene>
    <name evidence="5" type="ORF">BVC80_9073g78</name>
</gene>
<sequence length="158" mass="17634">MAASKIKMLSRSSSSSSSLSILLMLLSFLLLTTLSSSSSIVGVVGFGREGRKVGGRMEVKDVKSNKEVQKLGKFSVEEFNRNLERDRRQEGLLSAGDEEFLKFSEVVEAQRQVVSGIKYYLKISAEKSSGEEKKFDAVVWVKLWMRSKKLINFAPSTN</sequence>
<dbReference type="Gene3D" id="3.10.450.10">
    <property type="match status" value="1"/>
</dbReference>
<dbReference type="PANTHER" id="PTHR47373">
    <property type="entry name" value="CYSTEINE PROTEINASE INHIBITOR 2"/>
    <property type="match status" value="1"/>
</dbReference>
<name>A0A200PTV8_MACCD</name>
<dbReference type="PROSITE" id="PS00287">
    <property type="entry name" value="CYSTATIN"/>
    <property type="match status" value="1"/>
</dbReference>
<protein>
    <submittedName>
        <fullName evidence="5">Proteinase inhibitor I25</fullName>
    </submittedName>
</protein>
<keyword evidence="1" id="KW-0646">Protease inhibitor</keyword>
<dbReference type="Pfam" id="PF16845">
    <property type="entry name" value="SQAPI"/>
    <property type="match status" value="1"/>
</dbReference>
<dbReference type="InterPro" id="IPR018073">
    <property type="entry name" value="Prot_inh_cystat_CS"/>
</dbReference>
<evidence type="ECO:0000256" key="1">
    <source>
        <dbReference type="ARBA" id="ARBA00022690"/>
    </source>
</evidence>
<dbReference type="SUPFAM" id="SSF54403">
    <property type="entry name" value="Cystatin/monellin"/>
    <property type="match status" value="1"/>
</dbReference>
<evidence type="ECO:0000256" key="2">
    <source>
        <dbReference type="ARBA" id="ARBA00022704"/>
    </source>
</evidence>
<dbReference type="STRING" id="56857.A0A200PTV8"/>
<evidence type="ECO:0000313" key="6">
    <source>
        <dbReference type="Proteomes" id="UP000195402"/>
    </source>
</evidence>
<dbReference type="CDD" id="cd00042">
    <property type="entry name" value="CY"/>
    <property type="match status" value="1"/>
</dbReference>
<dbReference type="PANTHER" id="PTHR47373:SF1">
    <property type="entry name" value="CYSTEINE PROTEINASE INHIBITOR 2"/>
    <property type="match status" value="1"/>
</dbReference>
<organism evidence="5 6">
    <name type="scientific">Macleaya cordata</name>
    <name type="common">Five-seeded plume-poppy</name>
    <name type="synonym">Bocconia cordata</name>
    <dbReference type="NCBI Taxonomy" id="56857"/>
    <lineage>
        <taxon>Eukaryota</taxon>
        <taxon>Viridiplantae</taxon>
        <taxon>Streptophyta</taxon>
        <taxon>Embryophyta</taxon>
        <taxon>Tracheophyta</taxon>
        <taxon>Spermatophyta</taxon>
        <taxon>Magnoliopsida</taxon>
        <taxon>Ranunculales</taxon>
        <taxon>Papaveraceae</taxon>
        <taxon>Papaveroideae</taxon>
        <taxon>Macleaya</taxon>
    </lineage>
</organism>
<keyword evidence="6" id="KW-1185">Reference proteome</keyword>
<accession>A0A200PTV8</accession>
<evidence type="ECO:0000256" key="3">
    <source>
        <dbReference type="SAM" id="SignalP"/>
    </source>
</evidence>
<comment type="caution">
    <text evidence="5">The sequence shown here is derived from an EMBL/GenBank/DDBJ whole genome shotgun (WGS) entry which is preliminary data.</text>
</comment>
<dbReference type="InterPro" id="IPR000010">
    <property type="entry name" value="Cystatin_dom"/>
</dbReference>
<dbReference type="SMART" id="SM00043">
    <property type="entry name" value="CY"/>
    <property type="match status" value="1"/>
</dbReference>
<proteinExistence type="predicted"/>
<dbReference type="GO" id="GO:0004869">
    <property type="term" value="F:cysteine-type endopeptidase inhibitor activity"/>
    <property type="evidence" value="ECO:0007669"/>
    <property type="project" value="UniProtKB-KW"/>
</dbReference>